<feature type="compositionally biased region" description="Basic and acidic residues" evidence="2">
    <location>
        <begin position="159"/>
        <end position="177"/>
    </location>
</feature>
<dbReference type="GO" id="GO:0005519">
    <property type="term" value="F:cytoskeletal regulatory protein binding"/>
    <property type="evidence" value="ECO:0007669"/>
    <property type="project" value="InterPro"/>
</dbReference>
<dbReference type="STRING" id="27342.A0A0H2REV0"/>
<dbReference type="PANTHER" id="PTHR22741:SF10">
    <property type="entry name" value="COILED-COIL DOMAIN-CONTAINING PROTEIN CG32809"/>
    <property type="match status" value="1"/>
</dbReference>
<dbReference type="InterPro" id="IPR051825">
    <property type="entry name" value="SRCIN1"/>
</dbReference>
<dbReference type="Proteomes" id="UP000053477">
    <property type="component" value="Unassembled WGS sequence"/>
</dbReference>
<dbReference type="FunCoup" id="A0A0H2REV0">
    <property type="interactions" value="46"/>
</dbReference>
<dbReference type="Gene3D" id="1.20.58.1540">
    <property type="entry name" value="Actin interacting protein 3, C-terminal domain"/>
    <property type="match status" value="1"/>
</dbReference>
<dbReference type="PANTHER" id="PTHR22741">
    <property type="entry name" value="P140CAP/SNIP-RELATED"/>
    <property type="match status" value="1"/>
</dbReference>
<evidence type="ECO:0000313" key="4">
    <source>
        <dbReference type="EMBL" id="KLO08053.1"/>
    </source>
</evidence>
<evidence type="ECO:0000259" key="3">
    <source>
        <dbReference type="SMART" id="SM00806"/>
    </source>
</evidence>
<feature type="region of interest" description="Disordered" evidence="2">
    <location>
        <begin position="1"/>
        <end position="46"/>
    </location>
</feature>
<reference evidence="4 5" key="1">
    <citation type="submission" date="2015-04" db="EMBL/GenBank/DDBJ databases">
        <title>Complete genome sequence of Schizopora paradoxa KUC8140, a cosmopolitan wood degrader in East Asia.</title>
        <authorList>
            <consortium name="DOE Joint Genome Institute"/>
            <person name="Min B."/>
            <person name="Park H."/>
            <person name="Jang Y."/>
            <person name="Kim J.-J."/>
            <person name="Kim K.H."/>
            <person name="Pangilinan J."/>
            <person name="Lipzen A."/>
            <person name="Riley R."/>
            <person name="Grigoriev I.V."/>
            <person name="Spatafora J.W."/>
            <person name="Choi I.-G."/>
        </authorList>
    </citation>
    <scope>NUCLEOTIDE SEQUENCE [LARGE SCALE GENOMIC DNA]</scope>
    <source>
        <strain evidence="4 5">KUC8140</strain>
    </source>
</reference>
<dbReference type="GO" id="GO:0051286">
    <property type="term" value="C:cell tip"/>
    <property type="evidence" value="ECO:0007669"/>
    <property type="project" value="TreeGrafter"/>
</dbReference>
<evidence type="ECO:0000256" key="2">
    <source>
        <dbReference type="SAM" id="MobiDB-lite"/>
    </source>
</evidence>
<dbReference type="SMART" id="SM00806">
    <property type="entry name" value="AIP3"/>
    <property type="match status" value="1"/>
</dbReference>
<feature type="compositionally biased region" description="Basic and acidic residues" evidence="2">
    <location>
        <begin position="464"/>
        <end position="478"/>
    </location>
</feature>
<feature type="compositionally biased region" description="Polar residues" evidence="2">
    <location>
        <begin position="228"/>
        <end position="237"/>
    </location>
</feature>
<feature type="compositionally biased region" description="Polar residues" evidence="2">
    <location>
        <begin position="1"/>
        <end position="16"/>
    </location>
</feature>
<keyword evidence="1" id="KW-0175">Coiled coil</keyword>
<feature type="compositionally biased region" description="Low complexity" evidence="2">
    <location>
        <begin position="368"/>
        <end position="384"/>
    </location>
</feature>
<dbReference type="Pfam" id="PF23153">
    <property type="entry name" value="Aip3p_Bud6_N"/>
    <property type="match status" value="1"/>
</dbReference>
<dbReference type="GO" id="GO:0030010">
    <property type="term" value="P:establishment of cell polarity"/>
    <property type="evidence" value="ECO:0007669"/>
    <property type="project" value="TreeGrafter"/>
</dbReference>
<dbReference type="GO" id="GO:0005737">
    <property type="term" value="C:cytoplasm"/>
    <property type="evidence" value="ECO:0007669"/>
    <property type="project" value="TreeGrafter"/>
</dbReference>
<dbReference type="Pfam" id="PF03915">
    <property type="entry name" value="AIP3"/>
    <property type="match status" value="1"/>
</dbReference>
<feature type="compositionally biased region" description="Low complexity" evidence="2">
    <location>
        <begin position="259"/>
        <end position="272"/>
    </location>
</feature>
<gene>
    <name evidence="4" type="ORF">SCHPADRAFT_922708</name>
</gene>
<dbReference type="AlphaFoldDB" id="A0A0H2REV0"/>
<feature type="region of interest" description="Disordered" evidence="2">
    <location>
        <begin position="342"/>
        <end position="384"/>
    </location>
</feature>
<dbReference type="InterPro" id="IPR022782">
    <property type="entry name" value="AIP3-like_C"/>
</dbReference>
<feature type="region of interest" description="Disordered" evidence="2">
    <location>
        <begin position="159"/>
        <end position="329"/>
    </location>
</feature>
<dbReference type="InParanoid" id="A0A0H2REV0"/>
<dbReference type="EMBL" id="KQ086108">
    <property type="protein sequence ID" value="KLO08053.1"/>
    <property type="molecule type" value="Genomic_DNA"/>
</dbReference>
<feature type="domain" description="Actin interacting protein 3 C-terminal" evidence="3">
    <location>
        <begin position="549"/>
        <end position="1005"/>
    </location>
</feature>
<protein>
    <submittedName>
        <fullName evidence="4">AIP3-domain-containing protein</fullName>
    </submittedName>
</protein>
<feature type="region of interest" description="Disordered" evidence="2">
    <location>
        <begin position="1012"/>
        <end position="1040"/>
    </location>
</feature>
<keyword evidence="5" id="KW-1185">Reference proteome</keyword>
<proteinExistence type="predicted"/>
<dbReference type="InterPro" id="IPR005613">
    <property type="entry name" value="AIP3_C"/>
</dbReference>
<sequence>MATTSDSPPQNVSGYTHASRRDNNSVSSTTSRGSDGERRSKASKPQVESAVTKLLVSIKQLLEALTLWSTEKMNEADVSDVYVRLGNDFNAAVAAFRQYNIDMNELLSVPDDLRKVLEHCLSEDATPANLEIYLPTVRQIITNLLQGLRNKQSIYRRIVSERRNRESQTSERGESSRAGKMTRTDSNNNGLSRSSQQPRPSPSEGYASGPDSQRRVVSSSSRRREAISQASTVSQGDTSDDGYFAGGFMRAKSPPIEGQMSRQPSSSMSPSMNGLASPSSLPSRHPSEPRSTQPTPSRSGRDPDDADLTVVQAPPPLPTVPTVPSSVKRYSLTDKPMAVPSVVVDDATPPPSANNISKMVNGHAETDSSAPESPPAISISVPPSHAPVIENSLAALKKSDTLERRASKRFSTYNISKMTGVKDRSGLGRSLNRKSRVVDPSSISPTDLENVIEEEESGSLGKLSGRDASRSKSRENSLSRRARSTTPAQDGKPAPLPPAPDTGSSQSAPPPTPPEKEEAPRSATSRRGRVPSMIQEEEEPTSPQTMMVFLQLGREVKKVSIERGLSFASLRVLFVDKFSYSPGKDNFPAIYIREPSGNVMYELEDIDEVRDRCTLSLNIDPLDQIKQHIDVQISSISSELKELRSSVSASKRASISRQPAIIAQPFAEAEASVSRPTEGQFQRVARRISRLVSDERMETMNGITPQFTGQTLQAQMTGASIMSEASGRIVADLKSQFDEVQNLRRDLGVMRQVFTDFVRTTKDTLGQARTHTQQVRQLANTKIGGARAYIDSGKSSLDTRTQNVLTRVEELQDTVEHLKDDVLKRFVSPRSQVLKTVTKDVAETGAELESLKEYIATVKPMWKKTWEEELQNIVEEQQFLQYQEDFLADLLDDHKALLEVFGHVEKVISLRGAGAATKSRGFKPPIPDESSNGGLSNVMLEIRSAQVDPERRLKAIEANQKNREKELASRSDEFEQELHTFVSGKKLKLTGGAEETERLRQKRNEIQLKAMFNASSPSLGSIPSTASTTFTSSEPSSPVA</sequence>
<evidence type="ECO:0000313" key="5">
    <source>
        <dbReference type="Proteomes" id="UP000053477"/>
    </source>
</evidence>
<feature type="region of interest" description="Disordered" evidence="2">
    <location>
        <begin position="400"/>
        <end position="542"/>
    </location>
</feature>
<dbReference type="OrthoDB" id="783096at2759"/>
<dbReference type="InterPro" id="IPR056279">
    <property type="entry name" value="Aip3p_Bud6_N"/>
</dbReference>
<accession>A0A0H2REV0</accession>
<feature type="compositionally biased region" description="Polar residues" evidence="2">
    <location>
        <begin position="24"/>
        <end position="33"/>
    </location>
</feature>
<name>A0A0H2REV0_9AGAM</name>
<evidence type="ECO:0000256" key="1">
    <source>
        <dbReference type="ARBA" id="ARBA00023054"/>
    </source>
</evidence>
<feature type="compositionally biased region" description="Low complexity" evidence="2">
    <location>
        <begin position="1021"/>
        <end position="1040"/>
    </location>
</feature>
<feature type="compositionally biased region" description="Polar residues" evidence="2">
    <location>
        <begin position="289"/>
        <end position="298"/>
    </location>
</feature>
<organism evidence="4 5">
    <name type="scientific">Schizopora paradoxa</name>
    <dbReference type="NCBI Taxonomy" id="27342"/>
    <lineage>
        <taxon>Eukaryota</taxon>
        <taxon>Fungi</taxon>
        <taxon>Dikarya</taxon>
        <taxon>Basidiomycota</taxon>
        <taxon>Agaricomycotina</taxon>
        <taxon>Agaricomycetes</taxon>
        <taxon>Hymenochaetales</taxon>
        <taxon>Schizoporaceae</taxon>
        <taxon>Schizopora</taxon>
    </lineage>
</organism>